<proteinExistence type="predicted"/>
<evidence type="ECO:0000313" key="2">
    <source>
        <dbReference type="EMBL" id="EPD32038.1"/>
    </source>
</evidence>
<comment type="caution">
    <text evidence="2">The sequence shown here is derived from an EMBL/GenBank/DDBJ whole genome shotgun (WGS) entry which is preliminary data.</text>
</comment>
<dbReference type="AlphaFoldDB" id="S2VX05"/>
<keyword evidence="1" id="KW-0812">Transmembrane</keyword>
<dbReference type="STRING" id="883161.HMPREF9306_01600"/>
<dbReference type="Proteomes" id="UP000014417">
    <property type="component" value="Unassembled WGS sequence"/>
</dbReference>
<gene>
    <name evidence="2" type="ORF">HMPREF9306_01600</name>
</gene>
<dbReference type="HOGENOM" id="CLU_299540_0_0_11"/>
<accession>S2VX05</accession>
<protein>
    <submittedName>
        <fullName evidence="2">Uncharacterized protein</fullName>
    </submittedName>
</protein>
<evidence type="ECO:0000313" key="3">
    <source>
        <dbReference type="Proteomes" id="UP000014417"/>
    </source>
</evidence>
<keyword evidence="1" id="KW-1133">Transmembrane helix</keyword>
<feature type="transmembrane region" description="Helical" evidence="1">
    <location>
        <begin position="968"/>
        <end position="988"/>
    </location>
</feature>
<dbReference type="EMBL" id="AGZR01000009">
    <property type="protein sequence ID" value="EPD32038.1"/>
    <property type="molecule type" value="Genomic_DNA"/>
</dbReference>
<reference evidence="2 3" key="1">
    <citation type="submission" date="2013-04" db="EMBL/GenBank/DDBJ databases">
        <title>The Genome Sequence of Propionimicrobium lymphophilum ACS-093-V-SCH5.</title>
        <authorList>
            <consortium name="The Broad Institute Genomics Platform"/>
            <person name="Earl A."/>
            <person name="Ward D."/>
            <person name="Feldgarden M."/>
            <person name="Gevers D."/>
            <person name="Saerens B."/>
            <person name="Vaneechoutte M."/>
            <person name="Walker B."/>
            <person name="Young S."/>
            <person name="Zeng Q."/>
            <person name="Gargeya S."/>
            <person name="Fitzgerald M."/>
            <person name="Haas B."/>
            <person name="Abouelleil A."/>
            <person name="Allen A.W."/>
            <person name="Alvarado L."/>
            <person name="Arachchi H.M."/>
            <person name="Berlin A.M."/>
            <person name="Chapman S.B."/>
            <person name="Gainer-Dewar J."/>
            <person name="Goldberg J."/>
            <person name="Griggs A."/>
            <person name="Gujja S."/>
            <person name="Hansen M."/>
            <person name="Howarth C."/>
            <person name="Imamovic A."/>
            <person name="Ireland A."/>
            <person name="Larimer J."/>
            <person name="McCowan C."/>
            <person name="Murphy C."/>
            <person name="Pearson M."/>
            <person name="Poon T.W."/>
            <person name="Priest M."/>
            <person name="Roberts A."/>
            <person name="Saif S."/>
            <person name="Shea T."/>
            <person name="Sisk P."/>
            <person name="Sykes S."/>
            <person name="Wortman J."/>
            <person name="Nusbaum C."/>
            <person name="Birren B."/>
        </authorList>
    </citation>
    <scope>NUCLEOTIDE SEQUENCE [LARGE SCALE GENOMIC DNA]</scope>
    <source>
        <strain evidence="2 3">ACS-093-V-SCH5</strain>
    </source>
</reference>
<keyword evidence="1" id="KW-0472">Membrane</keyword>
<name>S2VX05_9ACTN</name>
<organism evidence="2 3">
    <name type="scientific">Propionimicrobium lymphophilum ACS-093-V-SCH5</name>
    <dbReference type="NCBI Taxonomy" id="883161"/>
    <lineage>
        <taxon>Bacteria</taxon>
        <taxon>Bacillati</taxon>
        <taxon>Actinomycetota</taxon>
        <taxon>Actinomycetes</taxon>
        <taxon>Propionibacteriales</taxon>
        <taxon>Propionibacteriaceae</taxon>
        <taxon>Propionimicrobium</taxon>
    </lineage>
</organism>
<dbReference type="PATRIC" id="fig|883161.3.peg.1587"/>
<evidence type="ECO:0000256" key="1">
    <source>
        <dbReference type="SAM" id="Phobius"/>
    </source>
</evidence>
<keyword evidence="3" id="KW-1185">Reference proteome</keyword>
<sequence>MSLTRTKSLWRGLLAVLVALIMTAPLLVGATRPAAANDCTFCHVGIWKGPGIYYGSYKVGPGYVYCVQTGKWYAQGNYTQIGPKDDRDGWKLGYLIDKYGDTADTNTAVAVSMLVPRFAELGNGVRNHQWDTFPDLQPLASELWAEADRNAGPYRIASPQVVTEPTFENGWNVTTQFTVMGGNGAKVADWFGTDHFQASYINNLDNVNVSEVEPGVFNISGHVINSGLWGVNATTVNTAGAGMYWGSDDPKAQAVMSANPIQQSDPTQIGGRVKKQFVPKVSSVTQQVLIQKGGWVSDKVLVEDPTRSEPRAEAGDPISGGSRLYGPFASNQEAMTADVSGLKQVGEVRFEGAFDADGKAVFETNAVRVPADGFYTWVEYLNETEKTVAVSQSIENRPSEMSAALKPAITSKIDADRIAEGGSSSDSVSLSGLSARVGDKDIKWTLTGGLYGPVAPGLPEKLEEGVSDVEAESCKFADYSKSFIIEGTEAEVVLDNSQISAEGTLSLDKAASAENVSSDGNKRCVSWGWSIKGEAPDGTTVSATHAPGDPDQIGVITYNPKISTSATAQVIGPEGGELADNVRVWDGVPGFGFKGRAGLYGPFKTDEEAQRFKLPGGKNPKASELDALKKQAAKVGKPVDQTAKIATGGWYADGDNCYRSVVAEEVSVCLVDGRGSWKDDAAENGTAVDVGPLADGETFADFMKRLYPNADLNAVKPVANEAVAENTDSGEVSEDGSGVAADAPAEIDLGLVVPLEVREFEGRFDENGKATLSVDAVKVTEQGFYVWVEELDQLPNGGEENPPALERRPPESAVVINPTIATQVSDQSAERGSTITDTAKMTGLVKTIGRKNVGWKAEVLLYGPVAPNPTGGCTDLDWSGADVVARETHEITPDMIGDNGETVLEKVGAYTIPKYGERGCYTYGELLTATGPDGSTVTVEHKPGNPTQTTLVPYGGMISTGIVPGASILPGGIPAAIAAGALAMLMVGATGEIRARRKVGA</sequence>